<dbReference type="SMART" id="SM00228">
    <property type="entry name" value="PDZ"/>
    <property type="match status" value="1"/>
</dbReference>
<feature type="domain" description="LIM zinc-binding" evidence="8">
    <location>
        <begin position="686"/>
        <end position="743"/>
    </location>
</feature>
<comment type="subcellular location">
    <subcellularLocation>
        <location evidence="1">Cytoplasm</location>
    </subcellularLocation>
</comment>
<dbReference type="InterPro" id="IPR050604">
    <property type="entry name" value="PDZ-LIM_domain"/>
</dbReference>
<evidence type="ECO:0000256" key="1">
    <source>
        <dbReference type="ARBA" id="ARBA00004496"/>
    </source>
</evidence>
<dbReference type="GO" id="GO:0046872">
    <property type="term" value="F:metal ion binding"/>
    <property type="evidence" value="ECO:0007669"/>
    <property type="project" value="UniProtKB-KW"/>
</dbReference>
<dbReference type="InterPro" id="IPR001478">
    <property type="entry name" value="PDZ"/>
</dbReference>
<dbReference type="Pfam" id="PF00412">
    <property type="entry name" value="LIM"/>
    <property type="match status" value="3"/>
</dbReference>
<dbReference type="GO" id="GO:0031941">
    <property type="term" value="C:filamentous actin"/>
    <property type="evidence" value="ECO:0007669"/>
    <property type="project" value="TreeGrafter"/>
</dbReference>
<feature type="compositionally biased region" description="Low complexity" evidence="7">
    <location>
        <begin position="440"/>
        <end position="480"/>
    </location>
</feature>
<dbReference type="Pfam" id="PF00595">
    <property type="entry name" value="PDZ"/>
    <property type="match status" value="1"/>
</dbReference>
<dbReference type="FunFam" id="2.10.110.10:FF:000009">
    <property type="entry name" value="Paxillin isoform 1"/>
    <property type="match status" value="1"/>
</dbReference>
<keyword evidence="2" id="KW-0963">Cytoplasm</keyword>
<dbReference type="GO" id="GO:0005912">
    <property type="term" value="C:adherens junction"/>
    <property type="evidence" value="ECO:0007669"/>
    <property type="project" value="TreeGrafter"/>
</dbReference>
<feature type="region of interest" description="Disordered" evidence="7">
    <location>
        <begin position="185"/>
        <end position="214"/>
    </location>
</feature>
<name>A0A7M6DM78_9CNID</name>
<accession>A0A7M6DM78</accession>
<evidence type="ECO:0000256" key="7">
    <source>
        <dbReference type="SAM" id="MobiDB-lite"/>
    </source>
</evidence>
<dbReference type="SUPFAM" id="SSF50156">
    <property type="entry name" value="PDZ domain-like"/>
    <property type="match status" value="1"/>
</dbReference>
<dbReference type="SMART" id="SM00132">
    <property type="entry name" value="LIM"/>
    <property type="match status" value="3"/>
</dbReference>
<dbReference type="CDD" id="cd08368">
    <property type="entry name" value="LIM"/>
    <property type="match status" value="1"/>
</dbReference>
<dbReference type="GO" id="GO:0061061">
    <property type="term" value="P:muscle structure development"/>
    <property type="evidence" value="ECO:0007669"/>
    <property type="project" value="TreeGrafter"/>
</dbReference>
<protein>
    <submittedName>
        <fullName evidence="10">Uncharacterized protein</fullName>
    </submittedName>
</protein>
<feature type="domain" description="LIM zinc-binding" evidence="8">
    <location>
        <begin position="567"/>
        <end position="625"/>
    </location>
</feature>
<feature type="compositionally biased region" description="Polar residues" evidence="7">
    <location>
        <begin position="197"/>
        <end position="207"/>
    </location>
</feature>
<dbReference type="PROSITE" id="PS50106">
    <property type="entry name" value="PDZ"/>
    <property type="match status" value="1"/>
</dbReference>
<dbReference type="PROSITE" id="PS50023">
    <property type="entry name" value="LIM_DOMAIN_2"/>
    <property type="match status" value="3"/>
</dbReference>
<sequence length="743" mass="78554">MGDQYEVTLDGGGPWGIRLQGGKDFGVPLNVARVTPGSKASTKGILAGDSIVSINGIATSTLSHMDAQNTIKQSGSTLQLTMKKGKGVSLGEVKQVGSAGFAAAPSKTLYTTDVTHSAGVDHKFNAKPKAFGASPSGGQTASSKKFDPAEYAKRKKEELEKYKEEKNKPVVPDSDVLKMLQNTKIQDNGQQGGGSFNKLQDSLNNEGQWAEQEKSFRMTAEDSNLVGVSHGSRDVIDDVKRHGSAGLSSSGAPSGGSRSFKVLQSITNNDEDLPPPPPELMGSNAGSGAPNSYGFDDNGPKAQSGTFKRLQQLTDAGDGDQARTVFDQQKQDRGQPVYAGQSFTPAPKTGGYSGPTGPNFRVGRASAPSFKSSGSSYIAPKGPPPPAVNAGEVLNPNSKLYQQGSPAQQLPQQQTYNKPPQPASWQPSQQQPPSPGYNKPAPQSVASSWQPPQQQQSPSRTSSVSSQGSSAGGYQPQSPSKTSPGVFDPAANRSPKPFTPSGGASQPSAAPTYKLQSYAPPSGPAAPPQQAYTPAPAAPQQPYTPAPVAPQQPKSAPAQATNGQSDLSCSACDQPLDGPFVSAIGKTWHPDHFCCSSCQMSLQNQAFVEENNKLFCEKCYNSYYAPKCAHCNNAIIGNCINALGKSWHPDHFVCTFCNRGFGTDGYLVDSGKPYCEKCFEDLFSVKCGKCMRAITGGEKYVEALNKNWHSGCFTCNQCNARLEGNSFFVSRGMPYCGQHKGGM</sequence>
<evidence type="ECO:0000259" key="8">
    <source>
        <dbReference type="PROSITE" id="PS50023"/>
    </source>
</evidence>
<feature type="compositionally biased region" description="Low complexity" evidence="7">
    <location>
        <begin position="551"/>
        <end position="560"/>
    </location>
</feature>
<dbReference type="PANTHER" id="PTHR24214:SF38">
    <property type="entry name" value="PDZ AND LIM DOMAIN PROTEIN ZASP-RELATED"/>
    <property type="match status" value="1"/>
</dbReference>
<dbReference type="EnsemblMetazoa" id="CLYHEMT015808.1">
    <property type="protein sequence ID" value="CLYHEMP015808.1"/>
    <property type="gene ID" value="CLYHEMG015808"/>
</dbReference>
<dbReference type="SUPFAM" id="SSF57716">
    <property type="entry name" value="Glucocorticoid receptor-like (DNA-binding domain)"/>
    <property type="match status" value="3"/>
</dbReference>
<evidence type="ECO:0000256" key="2">
    <source>
        <dbReference type="ARBA" id="ARBA00022490"/>
    </source>
</evidence>
<feature type="domain" description="PDZ" evidence="9">
    <location>
        <begin position="4"/>
        <end position="86"/>
    </location>
</feature>
<keyword evidence="11" id="KW-1185">Reference proteome</keyword>
<feature type="region of interest" description="Disordered" evidence="7">
    <location>
        <begin position="267"/>
        <end position="562"/>
    </location>
</feature>
<dbReference type="Gene3D" id="2.10.110.10">
    <property type="entry name" value="Cysteine Rich Protein"/>
    <property type="match status" value="3"/>
</dbReference>
<evidence type="ECO:0000256" key="4">
    <source>
        <dbReference type="ARBA" id="ARBA00022833"/>
    </source>
</evidence>
<keyword evidence="3 6" id="KW-0479">Metal-binding</keyword>
<dbReference type="PANTHER" id="PTHR24214">
    <property type="entry name" value="PDZ AND LIM DOMAIN PROTEIN ZASP"/>
    <property type="match status" value="1"/>
</dbReference>
<evidence type="ECO:0000256" key="6">
    <source>
        <dbReference type="PROSITE-ProRule" id="PRU00125"/>
    </source>
</evidence>
<dbReference type="FunFam" id="2.10.110.10:FF:000069">
    <property type="entry name" value="Uncharacterized protein, isoform Z"/>
    <property type="match status" value="1"/>
</dbReference>
<dbReference type="InterPro" id="IPR036034">
    <property type="entry name" value="PDZ_sf"/>
</dbReference>
<reference evidence="10" key="1">
    <citation type="submission" date="2021-01" db="UniProtKB">
        <authorList>
            <consortium name="EnsemblMetazoa"/>
        </authorList>
    </citation>
    <scope>IDENTIFICATION</scope>
</reference>
<evidence type="ECO:0000256" key="3">
    <source>
        <dbReference type="ARBA" id="ARBA00022723"/>
    </source>
</evidence>
<dbReference type="OrthoDB" id="5911912at2759"/>
<dbReference type="AlphaFoldDB" id="A0A7M6DM78"/>
<dbReference type="GO" id="GO:0051371">
    <property type="term" value="F:muscle alpha-actinin binding"/>
    <property type="evidence" value="ECO:0007669"/>
    <property type="project" value="TreeGrafter"/>
</dbReference>
<proteinExistence type="predicted"/>
<organism evidence="10 11">
    <name type="scientific">Clytia hemisphaerica</name>
    <dbReference type="NCBI Taxonomy" id="252671"/>
    <lineage>
        <taxon>Eukaryota</taxon>
        <taxon>Metazoa</taxon>
        <taxon>Cnidaria</taxon>
        <taxon>Hydrozoa</taxon>
        <taxon>Hydroidolina</taxon>
        <taxon>Leptothecata</taxon>
        <taxon>Obeliida</taxon>
        <taxon>Clytiidae</taxon>
        <taxon>Clytia</taxon>
    </lineage>
</organism>
<dbReference type="Proteomes" id="UP000594262">
    <property type="component" value="Unplaced"/>
</dbReference>
<evidence type="ECO:0000259" key="9">
    <source>
        <dbReference type="PROSITE" id="PS50106"/>
    </source>
</evidence>
<dbReference type="CDD" id="cd06753">
    <property type="entry name" value="PDZ_PDLIM-like"/>
    <property type="match status" value="1"/>
</dbReference>
<dbReference type="FunFam" id="2.30.42.10:FF:000055">
    <property type="entry name" value="PDZ and LIM domain protein 3"/>
    <property type="match status" value="1"/>
</dbReference>
<dbReference type="CDD" id="cd09361">
    <property type="entry name" value="LIM1_Enigma_like"/>
    <property type="match status" value="1"/>
</dbReference>
<dbReference type="InterPro" id="IPR001781">
    <property type="entry name" value="Znf_LIM"/>
</dbReference>
<dbReference type="GO" id="GO:0003779">
    <property type="term" value="F:actin binding"/>
    <property type="evidence" value="ECO:0007669"/>
    <property type="project" value="TreeGrafter"/>
</dbReference>
<evidence type="ECO:0000313" key="11">
    <source>
        <dbReference type="Proteomes" id="UP000594262"/>
    </source>
</evidence>
<dbReference type="RefSeq" id="XP_066934185.1">
    <property type="nucleotide sequence ID" value="XM_067078084.1"/>
</dbReference>
<feature type="domain" description="LIM zinc-binding" evidence="8">
    <location>
        <begin position="626"/>
        <end position="685"/>
    </location>
</feature>
<evidence type="ECO:0000256" key="5">
    <source>
        <dbReference type="ARBA" id="ARBA00023038"/>
    </source>
</evidence>
<dbReference type="GO" id="GO:0001725">
    <property type="term" value="C:stress fiber"/>
    <property type="evidence" value="ECO:0007669"/>
    <property type="project" value="TreeGrafter"/>
</dbReference>
<feature type="compositionally biased region" description="Low complexity" evidence="7">
    <location>
        <begin position="402"/>
        <end position="414"/>
    </location>
</feature>
<feature type="region of interest" description="Disordered" evidence="7">
    <location>
        <begin position="129"/>
        <end position="151"/>
    </location>
</feature>
<keyword evidence="5 6" id="KW-0440">LIM domain</keyword>
<feature type="compositionally biased region" description="Pro residues" evidence="7">
    <location>
        <begin position="536"/>
        <end position="550"/>
    </location>
</feature>
<dbReference type="Gene3D" id="2.30.42.10">
    <property type="match status" value="1"/>
</dbReference>
<evidence type="ECO:0000313" key="10">
    <source>
        <dbReference type="EnsemblMetazoa" id="CLYHEMP015808.1"/>
    </source>
</evidence>
<keyword evidence="4 6" id="KW-0862">Zinc</keyword>
<feature type="compositionally biased region" description="Polar residues" evidence="7">
    <location>
        <begin position="301"/>
        <end position="314"/>
    </location>
</feature>
<feature type="compositionally biased region" description="Low complexity" evidence="7">
    <location>
        <begin position="366"/>
        <end position="376"/>
    </location>
</feature>
<dbReference type="PROSITE" id="PS00478">
    <property type="entry name" value="LIM_DOMAIN_1"/>
    <property type="match status" value="1"/>
</dbReference>
<dbReference type="GeneID" id="136821847"/>
<dbReference type="GO" id="GO:0005737">
    <property type="term" value="C:cytoplasm"/>
    <property type="evidence" value="ECO:0007669"/>
    <property type="project" value="UniProtKB-SubCell"/>
</dbReference>
<dbReference type="GO" id="GO:0030036">
    <property type="term" value="P:actin cytoskeleton organization"/>
    <property type="evidence" value="ECO:0007669"/>
    <property type="project" value="TreeGrafter"/>
</dbReference>